<keyword evidence="1" id="KW-0812">Transmembrane</keyword>
<name>A0A370GC34_9BACI</name>
<evidence type="ECO:0000256" key="1">
    <source>
        <dbReference type="SAM" id="Phobius"/>
    </source>
</evidence>
<feature type="transmembrane region" description="Helical" evidence="1">
    <location>
        <begin position="192"/>
        <end position="214"/>
    </location>
</feature>
<evidence type="ECO:0008006" key="4">
    <source>
        <dbReference type="Google" id="ProtNLM"/>
    </source>
</evidence>
<proteinExistence type="predicted"/>
<feature type="transmembrane region" description="Helical" evidence="1">
    <location>
        <begin position="158"/>
        <end position="180"/>
    </location>
</feature>
<feature type="transmembrane region" description="Helical" evidence="1">
    <location>
        <begin position="34"/>
        <end position="55"/>
    </location>
</feature>
<dbReference type="RefSeq" id="WP_114746586.1">
    <property type="nucleotide sequence ID" value="NZ_QQAY01000013.1"/>
</dbReference>
<dbReference type="AlphaFoldDB" id="A0A370GC34"/>
<feature type="transmembrane region" description="Helical" evidence="1">
    <location>
        <begin position="112"/>
        <end position="138"/>
    </location>
</feature>
<dbReference type="Proteomes" id="UP000255326">
    <property type="component" value="Unassembled WGS sequence"/>
</dbReference>
<evidence type="ECO:0000313" key="3">
    <source>
        <dbReference type="Proteomes" id="UP000255326"/>
    </source>
</evidence>
<dbReference type="OrthoDB" id="2455856at2"/>
<dbReference type="EMBL" id="QQAY01000013">
    <property type="protein sequence ID" value="RDI40014.1"/>
    <property type="molecule type" value="Genomic_DNA"/>
</dbReference>
<evidence type="ECO:0000313" key="2">
    <source>
        <dbReference type="EMBL" id="RDI40014.1"/>
    </source>
</evidence>
<keyword evidence="1" id="KW-0472">Membrane</keyword>
<comment type="caution">
    <text evidence="2">The sequence shown here is derived from an EMBL/GenBank/DDBJ whole genome shotgun (WGS) entry which is preliminary data.</text>
</comment>
<organism evidence="2 3">
    <name type="scientific">Falsibacillus pallidus</name>
    <dbReference type="NCBI Taxonomy" id="493781"/>
    <lineage>
        <taxon>Bacteria</taxon>
        <taxon>Bacillati</taxon>
        <taxon>Bacillota</taxon>
        <taxon>Bacilli</taxon>
        <taxon>Bacillales</taxon>
        <taxon>Bacillaceae</taxon>
        <taxon>Falsibacillus</taxon>
    </lineage>
</organism>
<gene>
    <name evidence="2" type="ORF">DFR59_11337</name>
</gene>
<keyword evidence="3" id="KW-1185">Reference proteome</keyword>
<keyword evidence="1" id="KW-1133">Transmembrane helix</keyword>
<sequence length="222" mass="25230">MIYQVRLFRGLRDPRAMLHQLGQAETVYGLNNRVMLLFLSSLLIFAVSGWFGLGTHEISAEINNLSNSQFEWEKFLFWIGRLVSGLLFAAIYLYIMSLWFDIWTEAPFKHLLIVQAFAFLPILIEKIIHILCVSLLGLDWYSSPVSLGAIAQSAHAPAWIIYFSGCATLFKVWSMYIQFIGLRKLAAMQRGAALLVTVSIHLIFWAITATLAFFELGSFLNI</sequence>
<feature type="transmembrane region" description="Helical" evidence="1">
    <location>
        <begin position="75"/>
        <end position="100"/>
    </location>
</feature>
<reference evidence="2 3" key="1">
    <citation type="submission" date="2018-07" db="EMBL/GenBank/DDBJ databases">
        <title>Genomic Encyclopedia of Type Strains, Phase IV (KMG-IV): sequencing the most valuable type-strain genomes for metagenomic binning, comparative biology and taxonomic classification.</title>
        <authorList>
            <person name="Goeker M."/>
        </authorList>
    </citation>
    <scope>NUCLEOTIDE SEQUENCE [LARGE SCALE GENOMIC DNA]</scope>
    <source>
        <strain evidence="2 3">DSM 25281</strain>
    </source>
</reference>
<accession>A0A370GC34</accession>
<protein>
    <recommendedName>
        <fullName evidence="4">Yip1-like protein</fullName>
    </recommendedName>
</protein>